<evidence type="ECO:0000313" key="3">
    <source>
        <dbReference type="Proteomes" id="UP000094043"/>
    </source>
</evidence>
<feature type="compositionally biased region" description="Polar residues" evidence="1">
    <location>
        <begin position="23"/>
        <end position="35"/>
    </location>
</feature>
<accession>A0AAJ8JTP4</accession>
<feature type="region of interest" description="Disordered" evidence="1">
    <location>
        <begin position="89"/>
        <end position="122"/>
    </location>
</feature>
<reference evidence="2" key="2">
    <citation type="journal article" date="2022" name="Elife">
        <title>Obligate sexual reproduction of a homothallic fungus closely related to the Cryptococcus pathogenic species complex.</title>
        <authorList>
            <person name="Passer A.R."/>
            <person name="Clancey S.A."/>
            <person name="Shea T."/>
            <person name="David-Palma M."/>
            <person name="Averette A.F."/>
            <person name="Boekhout T."/>
            <person name="Porcel B.M."/>
            <person name="Nowrousian M."/>
            <person name="Cuomo C.A."/>
            <person name="Sun S."/>
            <person name="Heitman J."/>
            <person name="Coelho M.A."/>
        </authorList>
    </citation>
    <scope>NUCLEOTIDE SEQUENCE</scope>
    <source>
        <strain evidence="2">CBS 7841</strain>
    </source>
</reference>
<keyword evidence="3" id="KW-1185">Reference proteome</keyword>
<evidence type="ECO:0000313" key="2">
    <source>
        <dbReference type="EMBL" id="WVN88238.1"/>
    </source>
</evidence>
<sequence>MQKRKSKPSATGGDKGWDADTRTGGQTRNKLSGSRQHAKAPTRLAGFVMGAAKGVGPIRHTHPARRGGGKGGCLLSACVAAPAAGRCSRMRRSRQSRQPDRRDVVCPLGDSPVGGKVYGGVR</sequence>
<protein>
    <submittedName>
        <fullName evidence="2">Uncharacterized protein</fullName>
    </submittedName>
</protein>
<gene>
    <name evidence="2" type="ORF">L203_103439</name>
</gene>
<dbReference type="Proteomes" id="UP000094043">
    <property type="component" value="Chromosome 4"/>
</dbReference>
<dbReference type="EMBL" id="CP143787">
    <property type="protein sequence ID" value="WVN88238.1"/>
    <property type="molecule type" value="Genomic_DNA"/>
</dbReference>
<name>A0AAJ8JTP4_9TREE</name>
<dbReference type="GeneID" id="91087650"/>
<evidence type="ECO:0000256" key="1">
    <source>
        <dbReference type="SAM" id="MobiDB-lite"/>
    </source>
</evidence>
<feature type="region of interest" description="Disordered" evidence="1">
    <location>
        <begin position="1"/>
        <end position="44"/>
    </location>
</feature>
<dbReference type="KEGG" id="cdep:91087650"/>
<reference evidence="2" key="1">
    <citation type="submission" date="2016-06" db="EMBL/GenBank/DDBJ databases">
        <authorList>
            <person name="Cuomo C."/>
            <person name="Litvintseva A."/>
            <person name="Heitman J."/>
            <person name="Chen Y."/>
            <person name="Sun S."/>
            <person name="Springer D."/>
            <person name="Dromer F."/>
            <person name="Young S."/>
            <person name="Zeng Q."/>
            <person name="Chapman S."/>
            <person name="Gujja S."/>
            <person name="Saif S."/>
            <person name="Birren B."/>
        </authorList>
    </citation>
    <scope>NUCLEOTIDE SEQUENCE</scope>
    <source>
        <strain evidence="2">CBS 7841</strain>
    </source>
</reference>
<proteinExistence type="predicted"/>
<organism evidence="2 3">
    <name type="scientific">Cryptococcus depauperatus CBS 7841</name>
    <dbReference type="NCBI Taxonomy" id="1295531"/>
    <lineage>
        <taxon>Eukaryota</taxon>
        <taxon>Fungi</taxon>
        <taxon>Dikarya</taxon>
        <taxon>Basidiomycota</taxon>
        <taxon>Agaricomycotina</taxon>
        <taxon>Tremellomycetes</taxon>
        <taxon>Tremellales</taxon>
        <taxon>Cryptococcaceae</taxon>
        <taxon>Cryptococcus</taxon>
    </lineage>
</organism>
<dbReference type="AlphaFoldDB" id="A0AAJ8JTP4"/>
<reference evidence="2" key="3">
    <citation type="submission" date="2024-01" db="EMBL/GenBank/DDBJ databases">
        <authorList>
            <person name="Coelho M.A."/>
            <person name="David-Palma M."/>
            <person name="Shea T."/>
            <person name="Sun S."/>
            <person name="Cuomo C.A."/>
            <person name="Heitman J."/>
        </authorList>
    </citation>
    <scope>NUCLEOTIDE SEQUENCE</scope>
    <source>
        <strain evidence="2">CBS 7841</strain>
    </source>
</reference>
<dbReference type="RefSeq" id="XP_066068938.1">
    <property type="nucleotide sequence ID" value="XM_066212841.1"/>
</dbReference>